<feature type="domain" description="Thioredoxin" evidence="2">
    <location>
        <begin position="8"/>
        <end position="69"/>
    </location>
</feature>
<dbReference type="Pfam" id="PF00085">
    <property type="entry name" value="Thioredoxin"/>
    <property type="match status" value="1"/>
</dbReference>
<dbReference type="InterPro" id="IPR013766">
    <property type="entry name" value="Thioredoxin_domain"/>
</dbReference>
<dbReference type="PANTHER" id="PTHR22699">
    <property type="entry name" value="THIOREDOXIN DOMAIN-CONTAINING PROTEIN 16"/>
    <property type="match status" value="1"/>
</dbReference>
<dbReference type="GeneID" id="85307927"/>
<dbReference type="InterPro" id="IPR040090">
    <property type="entry name" value="TXNDC16"/>
</dbReference>
<accession>A0AAJ0BXK4</accession>
<reference evidence="3" key="1">
    <citation type="submission" date="2023-06" db="EMBL/GenBank/DDBJ databases">
        <title>Genome-scale phylogeny and comparative genomics of the fungal order Sordariales.</title>
        <authorList>
            <consortium name="Lawrence Berkeley National Laboratory"/>
            <person name="Hensen N."/>
            <person name="Bonometti L."/>
            <person name="Westerberg I."/>
            <person name="Brannstrom I.O."/>
            <person name="Guillou S."/>
            <person name="Cros-Aarteil S."/>
            <person name="Calhoun S."/>
            <person name="Haridas S."/>
            <person name="Kuo A."/>
            <person name="Mondo S."/>
            <person name="Pangilinan J."/>
            <person name="Riley R."/>
            <person name="Labutti K."/>
            <person name="Andreopoulos B."/>
            <person name="Lipzen A."/>
            <person name="Chen C."/>
            <person name="Yanf M."/>
            <person name="Daum C."/>
            <person name="Ng V."/>
            <person name="Clum A."/>
            <person name="Steindorff A."/>
            <person name="Ohm R."/>
            <person name="Martin F."/>
            <person name="Silar P."/>
            <person name="Natvig D."/>
            <person name="Lalanne C."/>
            <person name="Gautier V."/>
            <person name="Ament-Velasquez S.L."/>
            <person name="Kruys A."/>
            <person name="Hutchinson M.I."/>
            <person name="Powell A.J."/>
            <person name="Barry K."/>
            <person name="Miller A.N."/>
            <person name="Grigoriev I.V."/>
            <person name="Debuchy R."/>
            <person name="Gladieux P."/>
            <person name="Thoren M.H."/>
            <person name="Johannesson H."/>
        </authorList>
    </citation>
    <scope>NUCLEOTIDE SEQUENCE</scope>
    <source>
        <strain evidence="3">8032-3</strain>
    </source>
</reference>
<evidence type="ECO:0000259" key="2">
    <source>
        <dbReference type="Pfam" id="PF00085"/>
    </source>
</evidence>
<dbReference type="RefSeq" id="XP_060281935.1">
    <property type="nucleotide sequence ID" value="XM_060424740.1"/>
</dbReference>
<gene>
    <name evidence="3" type="ORF">QBC33DRAFT_454674</name>
</gene>
<evidence type="ECO:0000313" key="3">
    <source>
        <dbReference type="EMBL" id="KAK1765722.1"/>
    </source>
</evidence>
<dbReference type="CDD" id="cd02982">
    <property type="entry name" value="PDI_b'_family"/>
    <property type="match status" value="1"/>
</dbReference>
<sequence length="335" mass="36177">RERSSILESEWQSAVSTSTENLVSIDCTVDTDVCAEAGVQSIPEIHLFRGSEPVNRYHGPRRATTILHFAGRHRRPVVSQVTAETSAGFKTADEVTFLAYIDAGDESSREAFARVAERYRGEFTFGLASGVDPPDGVARPAVVCYRAMDDDTATLSSFESAADDLEDWVKEASRPAIGELTILNQQRLLDRGRPMIYLFSPSEPDRADLRRTLHRLAKGNRESLTAVTVDPLDFPDLQEAMGLGRRGDGDGGPYPAGAVHQLSTDRVYPYPRGRAVTPSELQRWGLDVIQGRVTPWRAGAPGEEAAGARGGGAGGGGGGRSGVNIKIRVAGRDEL</sequence>
<dbReference type="PANTHER" id="PTHR22699:SF1">
    <property type="entry name" value="THIOREDOXIN DOMAIN-CONTAINING PROTEIN 16"/>
    <property type="match status" value="1"/>
</dbReference>
<dbReference type="Proteomes" id="UP001244011">
    <property type="component" value="Unassembled WGS sequence"/>
</dbReference>
<name>A0AAJ0BXK4_9PEZI</name>
<feature type="non-terminal residue" evidence="3">
    <location>
        <position position="1"/>
    </location>
</feature>
<evidence type="ECO:0000256" key="1">
    <source>
        <dbReference type="SAM" id="MobiDB-lite"/>
    </source>
</evidence>
<dbReference type="Gene3D" id="3.40.30.10">
    <property type="entry name" value="Glutaredoxin"/>
    <property type="match status" value="3"/>
</dbReference>
<feature type="region of interest" description="Disordered" evidence="1">
    <location>
        <begin position="300"/>
        <end position="323"/>
    </location>
</feature>
<dbReference type="InterPro" id="IPR036249">
    <property type="entry name" value="Thioredoxin-like_sf"/>
</dbReference>
<feature type="compositionally biased region" description="Gly residues" evidence="1">
    <location>
        <begin position="308"/>
        <end position="321"/>
    </location>
</feature>
<dbReference type="Pfam" id="PF13848">
    <property type="entry name" value="Thioredoxin_6"/>
    <property type="match status" value="1"/>
</dbReference>
<protein>
    <submittedName>
        <fullName evidence="3">Thioredoxin-like domain-containing protein</fullName>
    </submittedName>
</protein>
<dbReference type="CDD" id="cd02961">
    <property type="entry name" value="PDI_a_family"/>
    <property type="match status" value="1"/>
</dbReference>
<proteinExistence type="predicted"/>
<comment type="caution">
    <text evidence="3">The sequence shown here is derived from an EMBL/GenBank/DDBJ whole genome shotgun (WGS) entry which is preliminary data.</text>
</comment>
<dbReference type="EMBL" id="MU839014">
    <property type="protein sequence ID" value="KAK1765722.1"/>
    <property type="molecule type" value="Genomic_DNA"/>
</dbReference>
<dbReference type="SUPFAM" id="SSF52833">
    <property type="entry name" value="Thioredoxin-like"/>
    <property type="match status" value="3"/>
</dbReference>
<dbReference type="CDD" id="cd02981">
    <property type="entry name" value="PDI_b_family"/>
    <property type="match status" value="1"/>
</dbReference>
<organism evidence="3 4">
    <name type="scientific">Phialemonium atrogriseum</name>
    <dbReference type="NCBI Taxonomy" id="1093897"/>
    <lineage>
        <taxon>Eukaryota</taxon>
        <taxon>Fungi</taxon>
        <taxon>Dikarya</taxon>
        <taxon>Ascomycota</taxon>
        <taxon>Pezizomycotina</taxon>
        <taxon>Sordariomycetes</taxon>
        <taxon>Sordariomycetidae</taxon>
        <taxon>Cephalothecales</taxon>
        <taxon>Cephalothecaceae</taxon>
        <taxon>Phialemonium</taxon>
    </lineage>
</organism>
<dbReference type="AlphaFoldDB" id="A0AAJ0BXK4"/>
<evidence type="ECO:0000313" key="4">
    <source>
        <dbReference type="Proteomes" id="UP001244011"/>
    </source>
</evidence>
<keyword evidence="4" id="KW-1185">Reference proteome</keyword>